<keyword evidence="2" id="KW-0067">ATP-binding</keyword>
<organism evidence="2 3">
    <name type="scientific">Phytophthora palmivora</name>
    <dbReference type="NCBI Taxonomy" id="4796"/>
    <lineage>
        <taxon>Eukaryota</taxon>
        <taxon>Sar</taxon>
        <taxon>Stramenopiles</taxon>
        <taxon>Oomycota</taxon>
        <taxon>Peronosporomycetes</taxon>
        <taxon>Peronosporales</taxon>
        <taxon>Peronosporaceae</taxon>
        <taxon>Phytophthora</taxon>
    </lineage>
</organism>
<comment type="caution">
    <text evidence="2">The sequence shown here is derived from an EMBL/GenBank/DDBJ whole genome shotgun (WGS) entry which is preliminary data.</text>
</comment>
<dbReference type="PANTHER" id="PTHR45786:SF74">
    <property type="entry name" value="ATP-DEPENDENT DNA HELICASE"/>
    <property type="match status" value="1"/>
</dbReference>
<keyword evidence="2" id="KW-0378">Hydrolase</keyword>
<accession>A0A2P4X950</accession>
<keyword evidence="2" id="KW-0347">Helicase</keyword>
<reference evidence="2 3" key="1">
    <citation type="journal article" date="2017" name="Genome Biol. Evol.">
        <title>Phytophthora megakarya and P. palmivora, closely related causal agents of cacao black pod rot, underwent increases in genome sizes and gene numbers by different mechanisms.</title>
        <authorList>
            <person name="Ali S.S."/>
            <person name="Shao J."/>
            <person name="Lary D.J."/>
            <person name="Kronmiller B."/>
            <person name="Shen D."/>
            <person name="Strem M.D."/>
            <person name="Amoako-Attah I."/>
            <person name="Akrofi A.Y."/>
            <person name="Begoude B.A."/>
            <person name="Ten Hoopen G.M."/>
            <person name="Coulibaly K."/>
            <person name="Kebe B.I."/>
            <person name="Melnick R.L."/>
            <person name="Guiltinan M.J."/>
            <person name="Tyler B.M."/>
            <person name="Meinhardt L.W."/>
            <person name="Bailey B.A."/>
        </authorList>
    </citation>
    <scope>NUCLEOTIDE SEQUENCE [LARGE SCALE GENOMIC DNA]</scope>
    <source>
        <strain evidence="3">sbr112.9</strain>
    </source>
</reference>
<dbReference type="AlphaFoldDB" id="A0A2P4X950"/>
<name>A0A2P4X950_9STRA</name>
<keyword evidence="2" id="KW-0547">Nucleotide-binding</keyword>
<dbReference type="OrthoDB" id="1718834at2759"/>
<feature type="compositionally biased region" description="Low complexity" evidence="1">
    <location>
        <begin position="25"/>
        <end position="37"/>
    </location>
</feature>
<evidence type="ECO:0000256" key="1">
    <source>
        <dbReference type="SAM" id="MobiDB-lite"/>
    </source>
</evidence>
<dbReference type="Proteomes" id="UP000237271">
    <property type="component" value="Unassembled WGS sequence"/>
</dbReference>
<dbReference type="PANTHER" id="PTHR45786">
    <property type="entry name" value="DNA BINDING PROTEIN-LIKE"/>
    <property type="match status" value="1"/>
</dbReference>
<gene>
    <name evidence="2" type="ORF">PHPALM_28801</name>
</gene>
<keyword evidence="3" id="KW-1185">Reference proteome</keyword>
<protein>
    <submittedName>
        <fullName evidence="2">Helitron helicase-like protein</fullName>
    </submittedName>
</protein>
<dbReference type="GO" id="GO:0004386">
    <property type="term" value="F:helicase activity"/>
    <property type="evidence" value="ECO:0007669"/>
    <property type="project" value="UniProtKB-KW"/>
</dbReference>
<proteinExistence type="predicted"/>
<sequence length="284" mass="32169">MTPSQLARIGAADAEKKRRARANRSESQVDQDQQQDVQCARARRALMNPREAEESQYIKLNGLSSEQQVQQRQVNTDAQRIHREDMTEEERLIARDQDATAHRATRNAMTEDEIEAERFRRHESTKNDLRTTKSLIRLSFLATAIISPDTRTIPWSTNESVSTAALGNFLMKPKEVVVGWVTVRPPCEAPAELNRLFGNPRFKQSIRAYNNVFAFTSMGSSRTRSLSVDERGSVCHLMGALLPPLNRRPMFAQVYINDPNMEARVASRMGMTDGLNPAILEKID</sequence>
<dbReference type="EMBL" id="NCKW01015667">
    <property type="protein sequence ID" value="POM62084.1"/>
    <property type="molecule type" value="Genomic_DNA"/>
</dbReference>
<evidence type="ECO:0000313" key="3">
    <source>
        <dbReference type="Proteomes" id="UP000237271"/>
    </source>
</evidence>
<feature type="region of interest" description="Disordered" evidence="1">
    <location>
        <begin position="1"/>
        <end position="37"/>
    </location>
</feature>
<evidence type="ECO:0000313" key="2">
    <source>
        <dbReference type="EMBL" id="POM62084.1"/>
    </source>
</evidence>